<proteinExistence type="predicted"/>
<dbReference type="InterPro" id="IPR053842">
    <property type="entry name" value="NikA-like"/>
</dbReference>
<gene>
    <name evidence="1" type="ORF">DI533_17210</name>
</gene>
<dbReference type="AlphaFoldDB" id="A0A2W5S7X1"/>
<dbReference type="Pfam" id="PF21983">
    <property type="entry name" value="NikA-like"/>
    <property type="match status" value="1"/>
</dbReference>
<dbReference type="Proteomes" id="UP000248975">
    <property type="component" value="Unassembled WGS sequence"/>
</dbReference>
<evidence type="ECO:0000313" key="2">
    <source>
        <dbReference type="Proteomes" id="UP000248975"/>
    </source>
</evidence>
<accession>A0A2W5S7X1</accession>
<dbReference type="EMBL" id="QFQS01000004">
    <property type="protein sequence ID" value="PZQ96174.1"/>
    <property type="molecule type" value="Genomic_DNA"/>
</dbReference>
<evidence type="ECO:0000313" key="1">
    <source>
        <dbReference type="EMBL" id="PZQ96174.1"/>
    </source>
</evidence>
<comment type="caution">
    <text evidence="1">The sequence shown here is derived from an EMBL/GenBank/DDBJ whole genome shotgun (WGS) entry which is preliminary data.</text>
</comment>
<organism evidence="1 2">
    <name type="scientific">Cereibacter sphaeroides</name>
    <name type="common">Rhodobacter sphaeroides</name>
    <dbReference type="NCBI Taxonomy" id="1063"/>
    <lineage>
        <taxon>Bacteria</taxon>
        <taxon>Pseudomonadati</taxon>
        <taxon>Pseudomonadota</taxon>
        <taxon>Alphaproteobacteria</taxon>
        <taxon>Rhodobacterales</taxon>
        <taxon>Paracoccaceae</taxon>
        <taxon>Cereibacter</taxon>
    </lineage>
</organism>
<evidence type="ECO:0008006" key="3">
    <source>
        <dbReference type="Google" id="ProtNLM"/>
    </source>
</evidence>
<name>A0A2W5S7X1_CERSP</name>
<protein>
    <recommendedName>
        <fullName evidence="3">Plasmid mobilization relaxosome protein MobC</fullName>
    </recommendedName>
</protein>
<sequence length="188" mass="20039">MSRSRLSPAETRAIEARLLAGESVAAVAASLGRSRQALARIKGALDRDQAQRLSVKLNIRVTVDEHAAFRTVAEAGGLTVSEAVRHLVRQASNLLAIHADELQAIAEARRDLCAVGNNLNQIARLGAAGKLAWRPGDSAVVREVGSRVDDLVEVIVHLLAALRSKQAIGPAFGQDAFERGRMQEVAGQ</sequence>
<reference evidence="1 2" key="1">
    <citation type="submission" date="2017-08" db="EMBL/GenBank/DDBJ databases">
        <title>Infants hospitalized years apart are colonized by the same room-sourced microbial strains.</title>
        <authorList>
            <person name="Brooks B."/>
            <person name="Olm M.R."/>
            <person name="Firek B.A."/>
            <person name="Baker R."/>
            <person name="Thomas B.C."/>
            <person name="Morowitz M.J."/>
            <person name="Banfield J.F."/>
        </authorList>
    </citation>
    <scope>NUCLEOTIDE SEQUENCE [LARGE SCALE GENOMIC DNA]</scope>
    <source>
        <strain evidence="1">S2_003_000_R2_11</strain>
    </source>
</reference>